<evidence type="ECO:0000256" key="1">
    <source>
        <dbReference type="ARBA" id="ARBA00009662"/>
    </source>
</evidence>
<evidence type="ECO:0000256" key="6">
    <source>
        <dbReference type="ARBA" id="ARBA00048073"/>
    </source>
</evidence>
<evidence type="ECO:0000256" key="3">
    <source>
        <dbReference type="ARBA" id="ARBA00023239"/>
    </source>
</evidence>
<comment type="similarity">
    <text evidence="1">Belongs to the gamma-glutamylcyclotransferase family. ChaC subfamily.</text>
</comment>
<dbReference type="EC" id="4.3.2.7" evidence="2"/>
<dbReference type="InterPro" id="IPR013024">
    <property type="entry name" value="GGCT-like"/>
</dbReference>
<evidence type="ECO:0000256" key="4">
    <source>
        <dbReference type="ARBA" id="ARBA00043195"/>
    </source>
</evidence>
<dbReference type="GO" id="GO:0006751">
    <property type="term" value="P:glutathione catabolic process"/>
    <property type="evidence" value="ECO:0007669"/>
    <property type="project" value="InterPro"/>
</dbReference>
<dbReference type="PANTHER" id="PTHR12192">
    <property type="entry name" value="CATION TRANSPORT PROTEIN CHAC-RELATED"/>
    <property type="match status" value="1"/>
</dbReference>
<comment type="catalytic activity">
    <reaction evidence="6">
        <text>glutathione = L-cysteinylglycine + 5-oxo-L-proline</text>
        <dbReference type="Rhea" id="RHEA:47724"/>
        <dbReference type="ChEBI" id="CHEBI:57925"/>
        <dbReference type="ChEBI" id="CHEBI:58402"/>
        <dbReference type="ChEBI" id="CHEBI:61694"/>
        <dbReference type="EC" id="4.3.2.7"/>
    </reaction>
</comment>
<dbReference type="GO" id="GO:0005737">
    <property type="term" value="C:cytoplasm"/>
    <property type="evidence" value="ECO:0007669"/>
    <property type="project" value="TreeGrafter"/>
</dbReference>
<keyword evidence="8" id="KW-1185">Reference proteome</keyword>
<keyword evidence="3" id="KW-0456">Lyase</keyword>
<dbReference type="SUPFAM" id="SSF110857">
    <property type="entry name" value="Gamma-glutamyl cyclotransferase-like"/>
    <property type="match status" value="1"/>
</dbReference>
<dbReference type="PANTHER" id="PTHR12192:SF2">
    <property type="entry name" value="GLUTATHIONE-SPECIFIC GAMMA-GLUTAMYLCYCLOTRANSFERASE 2"/>
    <property type="match status" value="1"/>
</dbReference>
<protein>
    <recommendedName>
        <fullName evidence="2">glutathione-specific gamma-glutamylcyclotransferase</fullName>
        <ecNumber evidence="2">4.3.2.7</ecNumber>
    </recommendedName>
    <alternativeName>
        <fullName evidence="4">Cation transport regulator-like protein 2</fullName>
    </alternativeName>
</protein>
<dbReference type="InterPro" id="IPR006840">
    <property type="entry name" value="ChaC"/>
</dbReference>
<evidence type="ECO:0000256" key="5">
    <source>
        <dbReference type="ARBA" id="ARBA00045227"/>
    </source>
</evidence>
<gene>
    <name evidence="7" type="ORF">AGLY_001032</name>
</gene>
<evidence type="ECO:0000313" key="7">
    <source>
        <dbReference type="EMBL" id="KAE9545489.1"/>
    </source>
</evidence>
<accession>A0A6G0UA56</accession>
<dbReference type="EMBL" id="VYZN01000001">
    <property type="protein sequence ID" value="KAE9545489.1"/>
    <property type="molecule type" value="Genomic_DNA"/>
</dbReference>
<dbReference type="GO" id="GO:0061928">
    <property type="term" value="F:glutathione specific gamma-glutamylcyclotransferase activity"/>
    <property type="evidence" value="ECO:0007669"/>
    <property type="project" value="UniProtKB-EC"/>
</dbReference>
<dbReference type="CDD" id="cd06661">
    <property type="entry name" value="GGCT_like"/>
    <property type="match status" value="1"/>
</dbReference>
<name>A0A6G0UA56_APHGL</name>
<dbReference type="AlphaFoldDB" id="A0A6G0UA56"/>
<comment type="function">
    <text evidence="5">Catalyzes the cleavage of glutathione into 5-oxo-L-proline and a Cys-Gly dipeptide. Acts specifically on glutathione, but not on other gamma-glutamyl peptides.</text>
</comment>
<evidence type="ECO:0000256" key="2">
    <source>
        <dbReference type="ARBA" id="ARBA00012344"/>
    </source>
</evidence>
<dbReference type="Gene3D" id="3.10.490.10">
    <property type="entry name" value="Gamma-glutamyl cyclotransferase-like"/>
    <property type="match status" value="1"/>
</dbReference>
<dbReference type="InterPro" id="IPR036568">
    <property type="entry name" value="GGCT-like_sf"/>
</dbReference>
<dbReference type="Proteomes" id="UP000475862">
    <property type="component" value="Unassembled WGS sequence"/>
</dbReference>
<evidence type="ECO:0000313" key="8">
    <source>
        <dbReference type="Proteomes" id="UP000475862"/>
    </source>
</evidence>
<dbReference type="OrthoDB" id="1933483at2759"/>
<reference evidence="7 8" key="1">
    <citation type="submission" date="2019-08" db="EMBL/GenBank/DDBJ databases">
        <title>The genome of the soybean aphid Biotype 1, its phylome, world population structure and adaptation to the North American continent.</title>
        <authorList>
            <person name="Giordano R."/>
            <person name="Donthu R.K."/>
            <person name="Hernandez A.G."/>
            <person name="Wright C.L."/>
            <person name="Zimin A.V."/>
        </authorList>
    </citation>
    <scope>NUCLEOTIDE SEQUENCE [LARGE SCALE GENOMIC DNA]</scope>
    <source>
        <tissue evidence="7">Whole aphids</tissue>
    </source>
</reference>
<sequence>MKPDKSENSHINDNELSNDLKNHNMFWIFGYGSLIWKTNFPFIKKHPGYIKGYTRRFYQFSPDHRGTNDLPGRVVTLLPSTNESRVWGIAYAIENRDIDNVCAGLDLREQAGYTKKVVQFHTKTNENQVPSEVTVYIADENNEWFAGEASIQQIASRIAVCSGTSGSNPEYVHKLAAEMRRIAPEEDDKHLFELELALKSIENKKGKQIL</sequence>
<proteinExistence type="inferred from homology"/>
<dbReference type="Pfam" id="PF04752">
    <property type="entry name" value="ChaC"/>
    <property type="match status" value="1"/>
</dbReference>
<organism evidence="7 8">
    <name type="scientific">Aphis glycines</name>
    <name type="common">Soybean aphid</name>
    <dbReference type="NCBI Taxonomy" id="307491"/>
    <lineage>
        <taxon>Eukaryota</taxon>
        <taxon>Metazoa</taxon>
        <taxon>Ecdysozoa</taxon>
        <taxon>Arthropoda</taxon>
        <taxon>Hexapoda</taxon>
        <taxon>Insecta</taxon>
        <taxon>Pterygota</taxon>
        <taxon>Neoptera</taxon>
        <taxon>Paraneoptera</taxon>
        <taxon>Hemiptera</taxon>
        <taxon>Sternorrhyncha</taxon>
        <taxon>Aphidomorpha</taxon>
        <taxon>Aphidoidea</taxon>
        <taxon>Aphididae</taxon>
        <taxon>Aphidini</taxon>
        <taxon>Aphis</taxon>
        <taxon>Aphis</taxon>
    </lineage>
</organism>
<comment type="caution">
    <text evidence="7">The sequence shown here is derived from an EMBL/GenBank/DDBJ whole genome shotgun (WGS) entry which is preliminary data.</text>
</comment>